<organism evidence="2 3">
    <name type="scientific">Candida albicans</name>
    <name type="common">Yeast</name>
    <dbReference type="NCBI Taxonomy" id="5476"/>
    <lineage>
        <taxon>Eukaryota</taxon>
        <taxon>Fungi</taxon>
        <taxon>Dikarya</taxon>
        <taxon>Ascomycota</taxon>
        <taxon>Saccharomycotina</taxon>
        <taxon>Pichiomycetes</taxon>
        <taxon>Debaryomycetaceae</taxon>
        <taxon>Candida/Lodderomyces clade</taxon>
        <taxon>Candida</taxon>
    </lineage>
</organism>
<name>A0A8H6BT35_CANAX</name>
<proteinExistence type="predicted"/>
<feature type="chain" id="PRO_5034431519" evidence="1">
    <location>
        <begin position="24"/>
        <end position="349"/>
    </location>
</feature>
<sequence>MKLPSLSIIVPIITLGFSQLALCLPSSSDTTTSDEIDNQYIKTKRDENTVNSIVSLLQSVEQSGLIPDIVLDITSSQTKMDNLANYTVGLLSTIMNGNTSSLLSGINIDLNTTEILNAVLNSGLLQSTAGGLILNNENNAKLADLVGEILGSPDNVWIGWLLVGLGNGEDLTVPFIANLVVNTTSKANTNSTNQSKIKSTVGGNNHNNKVEDVIIDKDSITDEDFNDYSGNVGNSVAQSSLIQASAGDILTALNQSNILVPTIMKITENQNLGTLVKTLVSRIYASGLINDLPLDTYYEYAKKENILSDALQYILTDPTWSPGLATFFKRMDDAGAYQRLQDNMYGIKK</sequence>
<evidence type="ECO:0000313" key="3">
    <source>
        <dbReference type="Proteomes" id="UP000536275"/>
    </source>
</evidence>
<comment type="caution">
    <text evidence="2">The sequence shown here is derived from an EMBL/GenBank/DDBJ whole genome shotgun (WGS) entry which is preliminary data.</text>
</comment>
<feature type="signal peptide" evidence="1">
    <location>
        <begin position="1"/>
        <end position="23"/>
    </location>
</feature>
<dbReference type="Proteomes" id="UP000536275">
    <property type="component" value="Unassembled WGS sequence"/>
</dbReference>
<dbReference type="AlphaFoldDB" id="A0A8H6BT35"/>
<reference evidence="2 3" key="1">
    <citation type="submission" date="2020-03" db="EMBL/GenBank/DDBJ databases">
        <title>FDA dAtabase for Regulatory Grade micrObial Sequences (FDA-ARGOS): Supporting development and validation of Infectious Disease Dx tests.</title>
        <authorList>
            <person name="Campos J."/>
            <person name="Goldberg B."/>
            <person name="Tallon L."/>
            <person name="Sadzewicz L."/>
            <person name="Vavikolanu K."/>
            <person name="Mehta A."/>
            <person name="Aluvathingal J."/>
            <person name="Nadendla S."/>
            <person name="Nandy P."/>
            <person name="Geyer C."/>
            <person name="Yan Y."/>
            <person name="Sichtig H."/>
        </authorList>
    </citation>
    <scope>NUCLEOTIDE SEQUENCE [LARGE SCALE GENOMIC DNA]</scope>
    <source>
        <strain evidence="2 3">FDAARGOS_656</strain>
    </source>
</reference>
<accession>A0A8H6BT35</accession>
<protein>
    <submittedName>
        <fullName evidence="2">Uncharacterized protein</fullName>
    </submittedName>
</protein>
<evidence type="ECO:0000313" key="2">
    <source>
        <dbReference type="EMBL" id="KAF6063148.1"/>
    </source>
</evidence>
<gene>
    <name evidence="2" type="ORF">FOB64_006152</name>
</gene>
<evidence type="ECO:0000256" key="1">
    <source>
        <dbReference type="SAM" id="SignalP"/>
    </source>
</evidence>
<keyword evidence="1" id="KW-0732">Signal</keyword>
<dbReference type="EMBL" id="JABWAD010000061">
    <property type="protein sequence ID" value="KAF6063148.1"/>
    <property type="molecule type" value="Genomic_DNA"/>
</dbReference>